<organism evidence="1">
    <name type="scientific">marine sediment metagenome</name>
    <dbReference type="NCBI Taxonomy" id="412755"/>
    <lineage>
        <taxon>unclassified sequences</taxon>
        <taxon>metagenomes</taxon>
        <taxon>ecological metagenomes</taxon>
    </lineage>
</organism>
<name>A0A0F8WLC4_9ZZZZ</name>
<gene>
    <name evidence="1" type="ORF">LCGC14_3139280</name>
</gene>
<sequence length="90" mass="9881">MSEKVRQITNAALIAAPVFEAQQWKWSVRAGVKSEGYVPSVADIARSLARLIDDAHKDTTFAASGRLAIRFDKEDGIEMFLVLGSVDNTE</sequence>
<evidence type="ECO:0000313" key="1">
    <source>
        <dbReference type="EMBL" id="KKK49020.1"/>
    </source>
</evidence>
<comment type="caution">
    <text evidence="1">The sequence shown here is derived from an EMBL/GenBank/DDBJ whole genome shotgun (WGS) entry which is preliminary data.</text>
</comment>
<dbReference type="AlphaFoldDB" id="A0A0F8WLC4"/>
<reference evidence="1" key="1">
    <citation type="journal article" date="2015" name="Nature">
        <title>Complex archaea that bridge the gap between prokaryotes and eukaryotes.</title>
        <authorList>
            <person name="Spang A."/>
            <person name="Saw J.H."/>
            <person name="Jorgensen S.L."/>
            <person name="Zaremba-Niedzwiedzka K."/>
            <person name="Martijn J."/>
            <person name="Lind A.E."/>
            <person name="van Eijk R."/>
            <person name="Schleper C."/>
            <person name="Guy L."/>
            <person name="Ettema T.J."/>
        </authorList>
    </citation>
    <scope>NUCLEOTIDE SEQUENCE</scope>
</reference>
<dbReference type="EMBL" id="LAZR01068768">
    <property type="protein sequence ID" value="KKK49020.1"/>
    <property type="molecule type" value="Genomic_DNA"/>
</dbReference>
<proteinExistence type="predicted"/>
<protein>
    <submittedName>
        <fullName evidence="1">Uncharacterized protein</fullName>
    </submittedName>
</protein>
<accession>A0A0F8WLC4</accession>